<evidence type="ECO:0000313" key="10">
    <source>
        <dbReference type="Proteomes" id="UP000239263"/>
    </source>
</evidence>
<dbReference type="PANTHER" id="PTHR33751:SF9">
    <property type="entry name" value="CYTOCHROME C4"/>
    <property type="match status" value="1"/>
</dbReference>
<evidence type="ECO:0000256" key="4">
    <source>
        <dbReference type="ARBA" id="ARBA00022982"/>
    </source>
</evidence>
<dbReference type="Proteomes" id="UP000239263">
    <property type="component" value="Unassembled WGS sequence"/>
</dbReference>
<dbReference type="InterPro" id="IPR036909">
    <property type="entry name" value="Cyt_c-like_dom_sf"/>
</dbReference>
<feature type="domain" description="Cytochrome c" evidence="8">
    <location>
        <begin position="32"/>
        <end position="113"/>
    </location>
</feature>
<dbReference type="GO" id="GO:0020037">
    <property type="term" value="F:heme binding"/>
    <property type="evidence" value="ECO:0007669"/>
    <property type="project" value="InterPro"/>
</dbReference>
<keyword evidence="5 6" id="KW-0408">Iron</keyword>
<dbReference type="Pfam" id="PF00034">
    <property type="entry name" value="Cytochrom_C"/>
    <property type="match status" value="1"/>
</dbReference>
<reference evidence="9 10" key="1">
    <citation type="submission" date="2016-12" db="EMBL/GenBank/DDBJ databases">
        <title>Diversity of luminous bacteria.</title>
        <authorList>
            <person name="Yoshizawa S."/>
            <person name="Kogure K."/>
        </authorList>
    </citation>
    <scope>NUCLEOTIDE SEQUENCE [LARGE SCALE GENOMIC DNA]</scope>
    <source>
        <strain evidence="9 10">ATCC 33715</strain>
    </source>
</reference>
<name>A0A2S7X282_9GAMM</name>
<evidence type="ECO:0000256" key="2">
    <source>
        <dbReference type="ARBA" id="ARBA00022617"/>
    </source>
</evidence>
<evidence type="ECO:0000313" key="9">
    <source>
        <dbReference type="EMBL" id="PQJ84334.1"/>
    </source>
</evidence>
<evidence type="ECO:0000256" key="6">
    <source>
        <dbReference type="PROSITE-ProRule" id="PRU00433"/>
    </source>
</evidence>
<dbReference type="PANTHER" id="PTHR33751">
    <property type="entry name" value="CBB3-TYPE CYTOCHROME C OXIDASE SUBUNIT FIXP"/>
    <property type="match status" value="1"/>
</dbReference>
<evidence type="ECO:0000256" key="1">
    <source>
        <dbReference type="ARBA" id="ARBA00022448"/>
    </source>
</evidence>
<gene>
    <name evidence="9" type="ORF">BTO22_12385</name>
</gene>
<comment type="caution">
    <text evidence="9">The sequence shown here is derived from an EMBL/GenBank/DDBJ whole genome shotgun (WGS) entry which is preliminary data.</text>
</comment>
<dbReference type="InterPro" id="IPR009056">
    <property type="entry name" value="Cyt_c-like_dom"/>
</dbReference>
<keyword evidence="4" id="KW-0249">Electron transport</keyword>
<keyword evidence="7" id="KW-0812">Transmembrane</keyword>
<protein>
    <submittedName>
        <fullName evidence="9">Cytochrome C554</fullName>
    </submittedName>
</protein>
<dbReference type="Gene3D" id="1.10.760.10">
    <property type="entry name" value="Cytochrome c-like domain"/>
    <property type="match status" value="1"/>
</dbReference>
<keyword evidence="1" id="KW-0813">Transport</keyword>
<evidence type="ECO:0000256" key="7">
    <source>
        <dbReference type="SAM" id="Phobius"/>
    </source>
</evidence>
<organism evidence="9 10">
    <name type="scientific">Aliivibrio sifiae</name>
    <dbReference type="NCBI Taxonomy" id="566293"/>
    <lineage>
        <taxon>Bacteria</taxon>
        <taxon>Pseudomonadati</taxon>
        <taxon>Pseudomonadota</taxon>
        <taxon>Gammaproteobacteria</taxon>
        <taxon>Vibrionales</taxon>
        <taxon>Vibrionaceae</taxon>
        <taxon>Aliivibrio</taxon>
    </lineage>
</organism>
<dbReference type="OrthoDB" id="9773456at2"/>
<keyword evidence="3 6" id="KW-0479">Metal-binding</keyword>
<dbReference type="SUPFAM" id="SSF46626">
    <property type="entry name" value="Cytochrome c"/>
    <property type="match status" value="1"/>
</dbReference>
<dbReference type="AlphaFoldDB" id="A0A2S7X282"/>
<dbReference type="EMBL" id="MSCO01000002">
    <property type="protein sequence ID" value="PQJ84334.1"/>
    <property type="molecule type" value="Genomic_DNA"/>
</dbReference>
<accession>A0A2S7X282</accession>
<dbReference type="RefSeq" id="WP_105055804.1">
    <property type="nucleotide sequence ID" value="NZ_CAWNRT010000002.1"/>
</dbReference>
<dbReference type="InterPro" id="IPR050597">
    <property type="entry name" value="Cytochrome_c_Oxidase_Subunit"/>
</dbReference>
<evidence type="ECO:0000259" key="8">
    <source>
        <dbReference type="PROSITE" id="PS51007"/>
    </source>
</evidence>
<proteinExistence type="predicted"/>
<keyword evidence="7" id="KW-1133">Transmembrane helix</keyword>
<sequence>MCWLNRLLTHKALIVFKYLIFILFLSFNASAGDAKLGKLKAPSCVFCHGQTGEAVNASYPNLNMQNETYLYSSMKSYQNDERKGPLAQMMKAQLQRLNDQDLKDIAAFYASSSNIENK</sequence>
<keyword evidence="7" id="KW-0472">Membrane</keyword>
<keyword evidence="2 6" id="KW-0349">Heme</keyword>
<feature type="transmembrane region" description="Helical" evidence="7">
    <location>
        <begin position="12"/>
        <end position="31"/>
    </location>
</feature>
<dbReference type="GO" id="GO:0009055">
    <property type="term" value="F:electron transfer activity"/>
    <property type="evidence" value="ECO:0007669"/>
    <property type="project" value="InterPro"/>
</dbReference>
<evidence type="ECO:0000256" key="3">
    <source>
        <dbReference type="ARBA" id="ARBA00022723"/>
    </source>
</evidence>
<dbReference type="PROSITE" id="PS51007">
    <property type="entry name" value="CYTC"/>
    <property type="match status" value="1"/>
</dbReference>
<dbReference type="GO" id="GO:0046872">
    <property type="term" value="F:metal ion binding"/>
    <property type="evidence" value="ECO:0007669"/>
    <property type="project" value="UniProtKB-KW"/>
</dbReference>
<evidence type="ECO:0000256" key="5">
    <source>
        <dbReference type="ARBA" id="ARBA00023004"/>
    </source>
</evidence>